<dbReference type="PIRSF" id="PIRSF026631">
    <property type="entry name" value="UCP026631"/>
    <property type="match status" value="1"/>
</dbReference>
<accession>A0ABT1G175</accession>
<gene>
    <name evidence="3" type="ORF">M5J20_06190</name>
</gene>
<feature type="transmembrane region" description="Helical" evidence="1">
    <location>
        <begin position="21"/>
        <end position="43"/>
    </location>
</feature>
<dbReference type="RefSeq" id="WP_253577623.1">
    <property type="nucleotide sequence ID" value="NZ_JAMFTQ010000006.1"/>
</dbReference>
<evidence type="ECO:0000313" key="4">
    <source>
        <dbReference type="Proteomes" id="UP001204000"/>
    </source>
</evidence>
<dbReference type="EMBL" id="JAMFTQ010000006">
    <property type="protein sequence ID" value="MCP1387779.1"/>
    <property type="molecule type" value="Genomic_DNA"/>
</dbReference>
<keyword evidence="1" id="KW-0812">Transmembrane</keyword>
<keyword evidence="1" id="KW-1133">Transmembrane helix</keyword>
<keyword evidence="4" id="KW-1185">Reference proteome</keyword>
<keyword evidence="1" id="KW-0472">Membrane</keyword>
<protein>
    <submittedName>
        <fullName evidence="3">PH domain-containing protein</fullName>
    </submittedName>
</protein>
<evidence type="ECO:0000259" key="2">
    <source>
        <dbReference type="Pfam" id="PF03703"/>
    </source>
</evidence>
<dbReference type="PANTHER" id="PTHR34473">
    <property type="entry name" value="UPF0699 TRANSMEMBRANE PROTEIN YDBS"/>
    <property type="match status" value="1"/>
</dbReference>
<feature type="transmembrane region" description="Helical" evidence="1">
    <location>
        <begin position="55"/>
        <end position="78"/>
    </location>
</feature>
<reference evidence="3" key="1">
    <citation type="submission" date="2022-05" db="EMBL/GenBank/DDBJ databases">
        <title>Corynebacterium sp. TA-R-1 sp. nov., isolated from human feces.</title>
        <authorList>
            <person name="Shamsuzzaman M."/>
            <person name="Dahal R.H."/>
        </authorList>
    </citation>
    <scope>NUCLEOTIDE SEQUENCE</scope>
    <source>
        <strain evidence="3">TA-R-1</strain>
    </source>
</reference>
<dbReference type="Pfam" id="PF03703">
    <property type="entry name" value="bPH_2"/>
    <property type="match status" value="3"/>
</dbReference>
<feature type="domain" description="YdbS-like PH" evidence="2">
    <location>
        <begin position="249"/>
        <end position="302"/>
    </location>
</feature>
<organism evidence="3 4">
    <name type="scientific">Corynebacterium stercoris</name>
    <dbReference type="NCBI Taxonomy" id="2943490"/>
    <lineage>
        <taxon>Bacteria</taxon>
        <taxon>Bacillati</taxon>
        <taxon>Actinomycetota</taxon>
        <taxon>Actinomycetes</taxon>
        <taxon>Mycobacteriales</taxon>
        <taxon>Corynebacteriaceae</taxon>
        <taxon>Corynebacterium</taxon>
    </lineage>
</organism>
<evidence type="ECO:0000313" key="3">
    <source>
        <dbReference type="EMBL" id="MCP1387779.1"/>
    </source>
</evidence>
<evidence type="ECO:0000256" key="1">
    <source>
        <dbReference type="SAM" id="Phobius"/>
    </source>
</evidence>
<dbReference type="PANTHER" id="PTHR34473:SF3">
    <property type="entry name" value="TRANSMEMBRANE PROTEIN-RELATED"/>
    <property type="match status" value="1"/>
</dbReference>
<comment type="caution">
    <text evidence="3">The sequence shown here is derived from an EMBL/GenBank/DDBJ whole genome shotgun (WGS) entry which is preliminary data.</text>
</comment>
<feature type="domain" description="YdbS-like PH" evidence="2">
    <location>
        <begin position="78"/>
        <end position="157"/>
    </location>
</feature>
<feature type="transmembrane region" description="Helical" evidence="1">
    <location>
        <begin position="216"/>
        <end position="237"/>
    </location>
</feature>
<dbReference type="Proteomes" id="UP001204000">
    <property type="component" value="Unassembled WGS sequence"/>
</dbReference>
<dbReference type="InterPro" id="IPR014529">
    <property type="entry name" value="UCP026631"/>
</dbReference>
<feature type="domain" description="YdbS-like PH" evidence="2">
    <location>
        <begin position="376"/>
        <end position="433"/>
    </location>
</feature>
<sequence>MTGPQPSAGGYRRVHRLSPLLRVWATVLTLIALAVFNFSGQLFNWLTSEDVGWGQALWGIAGVVAALGLVFGVSQLWWSRTGFRVGAEELEFKRGVLTNQVRTARYDRIQAVDVVEPLAPRVFGLAAVRVEVAGGINAAIEIAYLPHGEAEDLRAEILARIAAKGGDTALADELAEDAPAPERNYLVSPIPIGRSLAAAALQFSTVFTLLSATAPLWTGISLAAVVPVLVGFIPLIWRTIDQSWRFNATRADGVFHLTYGLANRRRQAVPETRIHALQLKQPLLWRPFGWWTVSITTAGYASERSNATGTAKLLPVGTWEQAVAVVGAVGPLTADQLTDTAAAQYVTPRRARWVSPVDWRWQTATVRGGVAVTTFGRLTRRYQMVTAAHIQELTLKQGPLQRALHIADVRFDLVPGPVRMTARDLDEAAARQLVDTLRSRELPPLSADPAAVP</sequence>
<name>A0ABT1G175_9CORY</name>
<proteinExistence type="predicted"/>
<dbReference type="InterPro" id="IPR005182">
    <property type="entry name" value="YdbS-like_PH"/>
</dbReference>